<evidence type="ECO:0000256" key="4">
    <source>
        <dbReference type="ARBA" id="ARBA00022692"/>
    </source>
</evidence>
<comment type="subcellular location">
    <subcellularLocation>
        <location evidence="1">Membrane</location>
        <topology evidence="1">Multi-pass membrane protein</topology>
    </subcellularLocation>
</comment>
<dbReference type="InterPro" id="IPR050363">
    <property type="entry name" value="MIP/Aquaporin"/>
</dbReference>
<evidence type="ECO:0000313" key="9">
    <source>
        <dbReference type="EMBL" id="KAA2379232.1"/>
    </source>
</evidence>
<reference evidence="9 12" key="3">
    <citation type="journal article" date="2019" name="Nat. Med.">
        <title>A library of human gut bacterial isolates paired with longitudinal multiomics data enables mechanistic microbiome research.</title>
        <authorList>
            <person name="Poyet M."/>
            <person name="Groussin M."/>
            <person name="Gibbons S.M."/>
            <person name="Avila-Pacheco J."/>
            <person name="Jiang X."/>
            <person name="Kearney S.M."/>
            <person name="Perrotta A.R."/>
            <person name="Berdy B."/>
            <person name="Zhao S."/>
            <person name="Lieberman T.D."/>
            <person name="Swanson P.K."/>
            <person name="Smith M."/>
            <person name="Roesemann S."/>
            <person name="Alexander J.E."/>
            <person name="Rich S.A."/>
            <person name="Livny J."/>
            <person name="Vlamakis H."/>
            <person name="Clish C."/>
            <person name="Bullock K."/>
            <person name="Deik A."/>
            <person name="Scott J."/>
            <person name="Pierce K.A."/>
            <person name="Xavier R.J."/>
            <person name="Alm E.J."/>
        </authorList>
    </citation>
    <scope>NUCLEOTIDE SEQUENCE [LARGE SCALE GENOMIC DNA]</scope>
    <source>
        <strain evidence="9 12">BIOML-A266</strain>
    </source>
</reference>
<evidence type="ECO:0000256" key="7">
    <source>
        <dbReference type="RuleBase" id="RU000477"/>
    </source>
</evidence>
<feature type="transmembrane region" description="Helical" evidence="8">
    <location>
        <begin position="91"/>
        <end position="109"/>
    </location>
</feature>
<keyword evidence="3 7" id="KW-0813">Transport</keyword>
<dbReference type="GO" id="GO:0005886">
    <property type="term" value="C:plasma membrane"/>
    <property type="evidence" value="ECO:0007669"/>
    <property type="project" value="TreeGrafter"/>
</dbReference>
<organism evidence="10 11">
    <name type="scientific">Alistipes onderdonkii</name>
    <dbReference type="NCBI Taxonomy" id="328813"/>
    <lineage>
        <taxon>Bacteria</taxon>
        <taxon>Pseudomonadati</taxon>
        <taxon>Bacteroidota</taxon>
        <taxon>Bacteroidia</taxon>
        <taxon>Bacteroidales</taxon>
        <taxon>Rikenellaceae</taxon>
        <taxon>Alistipes</taxon>
    </lineage>
</organism>
<evidence type="ECO:0000256" key="3">
    <source>
        <dbReference type="ARBA" id="ARBA00022448"/>
    </source>
</evidence>
<feature type="transmembrane region" description="Helical" evidence="8">
    <location>
        <begin position="139"/>
        <end position="157"/>
    </location>
</feature>
<dbReference type="GO" id="GO:0015254">
    <property type="term" value="F:glycerol channel activity"/>
    <property type="evidence" value="ECO:0007669"/>
    <property type="project" value="TreeGrafter"/>
</dbReference>
<dbReference type="PANTHER" id="PTHR43829">
    <property type="entry name" value="AQUAPORIN OR AQUAGLYCEROPORIN RELATED"/>
    <property type="match status" value="1"/>
</dbReference>
<evidence type="ECO:0000256" key="8">
    <source>
        <dbReference type="SAM" id="Phobius"/>
    </source>
</evidence>
<proteinExistence type="inferred from homology"/>
<reference evidence="10" key="2">
    <citation type="journal article" date="2018" name="BMC Genomics">
        <title>Whole genome sequencing and function prediction of 133 gut anaerobes isolated from chicken caecum in pure cultures.</title>
        <authorList>
            <person name="Medvecky M."/>
            <person name="Cejkova D."/>
            <person name="Polansky O."/>
            <person name="Karasova D."/>
            <person name="Kubasova T."/>
            <person name="Cizek A."/>
            <person name="Rychlik I."/>
        </authorList>
    </citation>
    <scope>NUCLEOTIDE SEQUENCE</scope>
    <source>
        <strain evidence="10">An90</strain>
    </source>
</reference>
<dbReference type="Proteomes" id="UP000195772">
    <property type="component" value="Unassembled WGS sequence"/>
</dbReference>
<evidence type="ECO:0000256" key="1">
    <source>
        <dbReference type="ARBA" id="ARBA00004141"/>
    </source>
</evidence>
<dbReference type="SUPFAM" id="SSF81338">
    <property type="entry name" value="Aquaporin-like"/>
    <property type="match status" value="1"/>
</dbReference>
<evidence type="ECO:0000256" key="2">
    <source>
        <dbReference type="ARBA" id="ARBA00006175"/>
    </source>
</evidence>
<evidence type="ECO:0000256" key="6">
    <source>
        <dbReference type="ARBA" id="ARBA00023136"/>
    </source>
</evidence>
<dbReference type="AlphaFoldDB" id="A0A1Y3QW58"/>
<name>A0A1Y3QW58_9BACT</name>
<dbReference type="Gene3D" id="1.20.1080.10">
    <property type="entry name" value="Glycerol uptake facilitator protein"/>
    <property type="match status" value="1"/>
</dbReference>
<accession>A0A1Y3QW58</accession>
<dbReference type="CDD" id="cd00333">
    <property type="entry name" value="MIP"/>
    <property type="match status" value="1"/>
</dbReference>
<dbReference type="NCBIfam" id="TIGR00861">
    <property type="entry name" value="MIP"/>
    <property type="match status" value="1"/>
</dbReference>
<reference evidence="11" key="1">
    <citation type="submission" date="2017-04" db="EMBL/GenBank/DDBJ databases">
        <title>Function of individual gut microbiota members based on whole genome sequencing of pure cultures obtained from chicken caecum.</title>
        <authorList>
            <person name="Medvecky M."/>
            <person name="Cejkova D."/>
            <person name="Polansky O."/>
            <person name="Karasova D."/>
            <person name="Kubasova T."/>
            <person name="Cizek A."/>
            <person name="Rychlik I."/>
        </authorList>
    </citation>
    <scope>NUCLEOTIDE SEQUENCE [LARGE SCALE GENOMIC DNA]</scope>
    <source>
        <strain evidence="11">An90</strain>
    </source>
</reference>
<evidence type="ECO:0000313" key="11">
    <source>
        <dbReference type="Proteomes" id="UP000195772"/>
    </source>
</evidence>
<protein>
    <submittedName>
        <fullName evidence="9 10">Aquaporin</fullName>
    </submittedName>
</protein>
<comment type="similarity">
    <text evidence="2 7">Belongs to the MIP/aquaporin (TC 1.A.8) family.</text>
</comment>
<evidence type="ECO:0000313" key="10">
    <source>
        <dbReference type="EMBL" id="OUN03866.1"/>
    </source>
</evidence>
<dbReference type="eggNOG" id="COG0580">
    <property type="taxonomic scope" value="Bacteria"/>
</dbReference>
<evidence type="ECO:0000256" key="5">
    <source>
        <dbReference type="ARBA" id="ARBA00022989"/>
    </source>
</evidence>
<feature type="transmembrane region" description="Helical" evidence="8">
    <location>
        <begin position="40"/>
        <end position="61"/>
    </location>
</feature>
<dbReference type="InterPro" id="IPR000425">
    <property type="entry name" value="MIP"/>
</dbReference>
<keyword evidence="4 7" id="KW-0812">Transmembrane</keyword>
<dbReference type="InterPro" id="IPR022357">
    <property type="entry name" value="MIP_CS"/>
</dbReference>
<gene>
    <name evidence="10" type="ORF">B5G41_05220</name>
    <name evidence="9" type="ORF">F2Y10_06125</name>
</gene>
<comment type="caution">
    <text evidence="10">The sequence shown here is derived from an EMBL/GenBank/DDBJ whole genome shotgun (WGS) entry which is preliminary data.</text>
</comment>
<feature type="transmembrane region" description="Helical" evidence="8">
    <location>
        <begin position="177"/>
        <end position="194"/>
    </location>
</feature>
<keyword evidence="5 8" id="KW-1133">Transmembrane helix</keyword>
<dbReference type="PRINTS" id="PR00783">
    <property type="entry name" value="MINTRINSICP"/>
</dbReference>
<dbReference type="Pfam" id="PF00230">
    <property type="entry name" value="MIP"/>
    <property type="match status" value="1"/>
</dbReference>
<sequence>MEITLFTKCLFEFIGTLVLVLLGDGVVASTVLKQSKGFNGGWAVITIAWGLAVMCGVLIAGPYSGAHLNPAVSIGLAVAGSFPWAFVPGYIAAQLLGGFCGAVLVYVYYKDHFDATDDPATKLGVFCTMPAIMDKPRNLFCEFLGTFLLVFVILAIGNEQNTPEIGMGSLGSLPVTMLIMAIGMSLGGTTGYAINPARDLPPRVAHSILPIRGKGTSGWGYSWVPVAGPVLGALAAGAIYGCIYICS</sequence>
<dbReference type="PROSITE" id="PS00221">
    <property type="entry name" value="MIP"/>
    <property type="match status" value="1"/>
</dbReference>
<dbReference type="RefSeq" id="WP_018695942.1">
    <property type="nucleotide sequence ID" value="NZ_AP025562.1"/>
</dbReference>
<feature type="transmembrane region" description="Helical" evidence="8">
    <location>
        <begin position="9"/>
        <end position="28"/>
    </location>
</feature>
<dbReference type="PANTHER" id="PTHR43829:SF9">
    <property type="entry name" value="AQUAPORIN-9"/>
    <property type="match status" value="1"/>
</dbReference>
<dbReference type="EMBL" id="VVXH01000005">
    <property type="protein sequence ID" value="KAA2379232.1"/>
    <property type="molecule type" value="Genomic_DNA"/>
</dbReference>
<dbReference type="OrthoDB" id="9807293at2"/>
<dbReference type="Proteomes" id="UP000322940">
    <property type="component" value="Unassembled WGS sequence"/>
</dbReference>
<dbReference type="InterPro" id="IPR023271">
    <property type="entry name" value="Aquaporin-like"/>
</dbReference>
<evidence type="ECO:0000313" key="12">
    <source>
        <dbReference type="Proteomes" id="UP000322940"/>
    </source>
</evidence>
<keyword evidence="6 8" id="KW-0472">Membrane</keyword>
<dbReference type="EMBL" id="NFHB01000003">
    <property type="protein sequence ID" value="OUN03866.1"/>
    <property type="molecule type" value="Genomic_DNA"/>
</dbReference>